<accession>A0A4Z2IRV9</accession>
<dbReference type="EMBL" id="SRLO01000054">
    <property type="protein sequence ID" value="TNN80546.1"/>
    <property type="molecule type" value="Genomic_DNA"/>
</dbReference>
<gene>
    <name evidence="1" type="ORF">EYF80_009285</name>
</gene>
<reference evidence="1 2" key="1">
    <citation type="submission" date="2019-03" db="EMBL/GenBank/DDBJ databases">
        <title>First draft genome of Liparis tanakae, snailfish: a comprehensive survey of snailfish specific genes.</title>
        <authorList>
            <person name="Kim W."/>
            <person name="Song I."/>
            <person name="Jeong J.-H."/>
            <person name="Kim D."/>
            <person name="Kim S."/>
            <person name="Ryu S."/>
            <person name="Song J.Y."/>
            <person name="Lee S.K."/>
        </authorList>
    </citation>
    <scope>NUCLEOTIDE SEQUENCE [LARGE SCALE GENOMIC DNA]</scope>
    <source>
        <tissue evidence="1">Muscle</tissue>
    </source>
</reference>
<organism evidence="1 2">
    <name type="scientific">Liparis tanakae</name>
    <name type="common">Tanaka's snailfish</name>
    <dbReference type="NCBI Taxonomy" id="230148"/>
    <lineage>
        <taxon>Eukaryota</taxon>
        <taxon>Metazoa</taxon>
        <taxon>Chordata</taxon>
        <taxon>Craniata</taxon>
        <taxon>Vertebrata</taxon>
        <taxon>Euteleostomi</taxon>
        <taxon>Actinopterygii</taxon>
        <taxon>Neopterygii</taxon>
        <taxon>Teleostei</taxon>
        <taxon>Neoteleostei</taxon>
        <taxon>Acanthomorphata</taxon>
        <taxon>Eupercaria</taxon>
        <taxon>Perciformes</taxon>
        <taxon>Cottioidei</taxon>
        <taxon>Cottales</taxon>
        <taxon>Liparidae</taxon>
        <taxon>Liparis</taxon>
    </lineage>
</organism>
<dbReference type="Proteomes" id="UP000314294">
    <property type="component" value="Unassembled WGS sequence"/>
</dbReference>
<keyword evidence="2" id="KW-1185">Reference proteome</keyword>
<protein>
    <submittedName>
        <fullName evidence="1">Uncharacterized protein</fullName>
    </submittedName>
</protein>
<name>A0A4Z2IRV9_9TELE</name>
<comment type="caution">
    <text evidence="1">The sequence shown here is derived from an EMBL/GenBank/DDBJ whole genome shotgun (WGS) entry which is preliminary data.</text>
</comment>
<sequence>MPDEPRVVCFHKSTDSFQLVLTFPSSAPDINSMLVAPRAPYRTTCSTGPGCATLRPAPPRHGDNRCSLASGSGGEGSWIRDVAWMLDNVGTKLFFTEHNQIAYTGLFYNIVKFQWHRSTAKTTLEEISLHEFEAICASL</sequence>
<evidence type="ECO:0000313" key="2">
    <source>
        <dbReference type="Proteomes" id="UP000314294"/>
    </source>
</evidence>
<dbReference type="AlphaFoldDB" id="A0A4Z2IRV9"/>
<evidence type="ECO:0000313" key="1">
    <source>
        <dbReference type="EMBL" id="TNN80546.1"/>
    </source>
</evidence>
<proteinExistence type="predicted"/>